<organism evidence="3 4">
    <name type="scientific">Actinomadura barringtoniae</name>
    <dbReference type="NCBI Taxonomy" id="1427535"/>
    <lineage>
        <taxon>Bacteria</taxon>
        <taxon>Bacillati</taxon>
        <taxon>Actinomycetota</taxon>
        <taxon>Actinomycetes</taxon>
        <taxon>Streptosporangiales</taxon>
        <taxon>Thermomonosporaceae</taxon>
        <taxon>Actinomadura</taxon>
    </lineage>
</organism>
<dbReference type="InterPro" id="IPR011042">
    <property type="entry name" value="6-blade_b-propeller_TolB-like"/>
</dbReference>
<dbReference type="Pfam" id="PF10282">
    <property type="entry name" value="Lactonase"/>
    <property type="match status" value="2"/>
</dbReference>
<dbReference type="PANTHER" id="PTHR47197:SF3">
    <property type="entry name" value="DIHYDRO-HEME D1 DEHYDROGENASE"/>
    <property type="match status" value="1"/>
</dbReference>
<dbReference type="InterPro" id="IPR019405">
    <property type="entry name" value="Lactonase_7-beta_prop"/>
</dbReference>
<dbReference type="PROSITE" id="PS50093">
    <property type="entry name" value="PKD"/>
    <property type="match status" value="1"/>
</dbReference>
<accession>A0A939T728</accession>
<reference evidence="3" key="1">
    <citation type="submission" date="2021-03" db="EMBL/GenBank/DDBJ databases">
        <authorList>
            <person name="Kanchanasin P."/>
            <person name="Saeng-In P."/>
            <person name="Phongsopitanun W."/>
            <person name="Yuki M."/>
            <person name="Kudo T."/>
            <person name="Ohkuma M."/>
            <person name="Tanasupawat S."/>
        </authorList>
    </citation>
    <scope>NUCLEOTIDE SEQUENCE</scope>
    <source>
        <strain evidence="3">GKU 128</strain>
    </source>
</reference>
<evidence type="ECO:0000259" key="2">
    <source>
        <dbReference type="PROSITE" id="PS50093"/>
    </source>
</evidence>
<gene>
    <name evidence="3" type="ORF">J4573_31145</name>
</gene>
<dbReference type="Proteomes" id="UP000669179">
    <property type="component" value="Unassembled WGS sequence"/>
</dbReference>
<dbReference type="SUPFAM" id="SSF50974">
    <property type="entry name" value="Nitrous oxide reductase, N-terminal domain"/>
    <property type="match status" value="1"/>
</dbReference>
<dbReference type="CDD" id="cd00146">
    <property type="entry name" value="PKD"/>
    <property type="match status" value="1"/>
</dbReference>
<feature type="domain" description="PKD" evidence="2">
    <location>
        <begin position="378"/>
        <end position="450"/>
    </location>
</feature>
<evidence type="ECO:0000313" key="4">
    <source>
        <dbReference type="Proteomes" id="UP000669179"/>
    </source>
</evidence>
<dbReference type="SMART" id="SM00089">
    <property type="entry name" value="PKD"/>
    <property type="match status" value="1"/>
</dbReference>
<dbReference type="InterPro" id="IPR000601">
    <property type="entry name" value="PKD_dom"/>
</dbReference>
<dbReference type="RefSeq" id="WP_208259461.1">
    <property type="nucleotide sequence ID" value="NZ_JAGEOJ010000013.1"/>
</dbReference>
<name>A0A939T728_9ACTN</name>
<dbReference type="Gene3D" id="2.120.10.30">
    <property type="entry name" value="TolB, C-terminal domain"/>
    <property type="match status" value="1"/>
</dbReference>
<proteinExistence type="predicted"/>
<dbReference type="InterPro" id="IPR013783">
    <property type="entry name" value="Ig-like_fold"/>
</dbReference>
<dbReference type="Gene3D" id="2.60.40.10">
    <property type="entry name" value="Immunoglobulins"/>
    <property type="match status" value="1"/>
</dbReference>
<dbReference type="Gene3D" id="2.130.10.10">
    <property type="entry name" value="YVTN repeat-like/Quinoprotein amine dehydrogenase"/>
    <property type="match status" value="2"/>
</dbReference>
<dbReference type="InterPro" id="IPR015943">
    <property type="entry name" value="WD40/YVTN_repeat-like_dom_sf"/>
</dbReference>
<evidence type="ECO:0000313" key="3">
    <source>
        <dbReference type="EMBL" id="MBO2451584.1"/>
    </source>
</evidence>
<feature type="signal peptide" evidence="1">
    <location>
        <begin position="1"/>
        <end position="31"/>
    </location>
</feature>
<protein>
    <submittedName>
        <fullName evidence="3">Beta-propeller fold lactonase family protein</fullName>
    </submittedName>
</protein>
<comment type="caution">
    <text evidence="3">The sequence shown here is derived from an EMBL/GenBank/DDBJ whole genome shotgun (WGS) entry which is preliminary data.</text>
</comment>
<dbReference type="InterPro" id="IPR035986">
    <property type="entry name" value="PKD_dom_sf"/>
</dbReference>
<dbReference type="AlphaFoldDB" id="A0A939T728"/>
<dbReference type="InterPro" id="IPR051200">
    <property type="entry name" value="Host-pathogen_enzymatic-act"/>
</dbReference>
<dbReference type="SUPFAM" id="SSF49299">
    <property type="entry name" value="PKD domain"/>
    <property type="match status" value="1"/>
</dbReference>
<dbReference type="PANTHER" id="PTHR47197">
    <property type="entry name" value="PROTEIN NIRF"/>
    <property type="match status" value="1"/>
</dbReference>
<dbReference type="EMBL" id="JAGEOJ010000013">
    <property type="protein sequence ID" value="MBO2451584.1"/>
    <property type="molecule type" value="Genomic_DNA"/>
</dbReference>
<dbReference type="Pfam" id="PF18911">
    <property type="entry name" value="PKD_4"/>
    <property type="match status" value="1"/>
</dbReference>
<feature type="chain" id="PRO_5038048867" evidence="1">
    <location>
        <begin position="32"/>
        <end position="491"/>
    </location>
</feature>
<keyword evidence="4" id="KW-1185">Reference proteome</keyword>
<keyword evidence="1" id="KW-0732">Signal</keyword>
<dbReference type="InterPro" id="IPR022409">
    <property type="entry name" value="PKD/Chitinase_dom"/>
</dbReference>
<evidence type="ECO:0000256" key="1">
    <source>
        <dbReference type="SAM" id="SignalP"/>
    </source>
</evidence>
<dbReference type="InterPro" id="IPR011045">
    <property type="entry name" value="N2O_reductase_N"/>
</dbReference>
<dbReference type="GO" id="GO:0005975">
    <property type="term" value="P:carbohydrate metabolic process"/>
    <property type="evidence" value="ECO:0007669"/>
    <property type="project" value="UniProtKB-ARBA"/>
</dbReference>
<sequence>MIPRTLGVMKPLVAVGVAAALLPVTTAPSYAGPPVGRTVYVTDRATDDVTVFKIGPGGRLAEAGRARTGDEPRGLVFSPDARYAYGVNGDDVVSDQGTVSVYRVSGGGLDPLGGPVGTGGDTSFGIAIDPAGKALYVTNIDSGTVTAFAIRPDGGVARLGEPVTTGFDSPRGVGVSPDGRWVFVSHGVPEEGRDDVVVTFAVNADRTLTRVGTPARVGSGGNGVAVSPDGRFLYVVSTGSDQVFGFAIGRDGSLGSLSGSPFAATDFPEGIALSPDGRLLFVSSPGVERPDDARAVSAYTVGQNGVPQPVAGSPFQAGSGPVGVAATPDGRHLYVSNFDSGDVSGFDVGPTGVLRTVPGSPFPTGGQSASFQSVSVLPDQGPVASFTVLPERVLVRFDASGSSDRDGRVVRYDWDFGDGTGVSDGGPRPAHRFPGPGTYTVKVTVTDDEGCSTDLVFTGTSALCNGSGRARASAPVVVRSPVPAPDPVRIR</sequence>